<reference evidence="1" key="1">
    <citation type="journal article" date="2014" name="Front. Microbiol.">
        <title>High frequency of phylogenetically diverse reductive dehalogenase-homologous genes in deep subseafloor sedimentary metagenomes.</title>
        <authorList>
            <person name="Kawai M."/>
            <person name="Futagami T."/>
            <person name="Toyoda A."/>
            <person name="Takaki Y."/>
            <person name="Nishi S."/>
            <person name="Hori S."/>
            <person name="Arai W."/>
            <person name="Tsubouchi T."/>
            <person name="Morono Y."/>
            <person name="Uchiyama I."/>
            <person name="Ito T."/>
            <person name="Fujiyama A."/>
            <person name="Inagaki F."/>
            <person name="Takami H."/>
        </authorList>
    </citation>
    <scope>NUCLEOTIDE SEQUENCE</scope>
    <source>
        <strain evidence="1">Expedition CK06-06</strain>
    </source>
</reference>
<feature type="non-terminal residue" evidence="1">
    <location>
        <position position="1"/>
    </location>
</feature>
<gene>
    <name evidence="1" type="ORF">S03H2_39500</name>
</gene>
<accession>X1FWB7</accession>
<protein>
    <submittedName>
        <fullName evidence="1">Uncharacterized protein</fullName>
    </submittedName>
</protein>
<name>X1FWB7_9ZZZZ</name>
<sequence length="55" mass="6405">EQLNKKNKNHHCAPGEVAVISSLCKYFINGTFSNPWSGFNSTLYEYYYATRNNRK</sequence>
<dbReference type="EMBL" id="BARU01024430">
    <property type="protein sequence ID" value="GAH49312.1"/>
    <property type="molecule type" value="Genomic_DNA"/>
</dbReference>
<proteinExistence type="predicted"/>
<dbReference type="AlphaFoldDB" id="X1FWB7"/>
<organism evidence="1">
    <name type="scientific">marine sediment metagenome</name>
    <dbReference type="NCBI Taxonomy" id="412755"/>
    <lineage>
        <taxon>unclassified sequences</taxon>
        <taxon>metagenomes</taxon>
        <taxon>ecological metagenomes</taxon>
    </lineage>
</organism>
<comment type="caution">
    <text evidence="1">The sequence shown here is derived from an EMBL/GenBank/DDBJ whole genome shotgun (WGS) entry which is preliminary data.</text>
</comment>
<evidence type="ECO:0000313" key="1">
    <source>
        <dbReference type="EMBL" id="GAH49312.1"/>
    </source>
</evidence>